<accession>A0A8H3X7H5</accession>
<dbReference type="EMBL" id="WTPW01001562">
    <property type="protein sequence ID" value="KAF0428724.1"/>
    <property type="molecule type" value="Genomic_DNA"/>
</dbReference>
<dbReference type="Proteomes" id="UP000439903">
    <property type="component" value="Unassembled WGS sequence"/>
</dbReference>
<evidence type="ECO:0000256" key="1">
    <source>
        <dbReference type="SAM" id="MobiDB-lite"/>
    </source>
</evidence>
<reference evidence="2 3" key="1">
    <citation type="journal article" date="2019" name="Environ. Microbiol.">
        <title>At the nexus of three kingdoms: the genome of the mycorrhizal fungus Gigaspora margarita provides insights into plant, endobacterial and fungal interactions.</title>
        <authorList>
            <person name="Venice F."/>
            <person name="Ghignone S."/>
            <person name="Salvioli di Fossalunga A."/>
            <person name="Amselem J."/>
            <person name="Novero M."/>
            <person name="Xianan X."/>
            <person name="Sedzielewska Toro K."/>
            <person name="Morin E."/>
            <person name="Lipzen A."/>
            <person name="Grigoriev I.V."/>
            <person name="Henrissat B."/>
            <person name="Martin F.M."/>
            <person name="Bonfante P."/>
        </authorList>
    </citation>
    <scope>NUCLEOTIDE SEQUENCE [LARGE SCALE GENOMIC DNA]</scope>
    <source>
        <strain evidence="2 3">BEG34</strain>
    </source>
</reference>
<name>A0A8H3X7H5_GIGMA</name>
<evidence type="ECO:0000313" key="2">
    <source>
        <dbReference type="EMBL" id="KAF0428724.1"/>
    </source>
</evidence>
<protein>
    <submittedName>
        <fullName evidence="2">Uncharacterized protein</fullName>
    </submittedName>
</protein>
<proteinExistence type="predicted"/>
<organism evidence="2 3">
    <name type="scientific">Gigaspora margarita</name>
    <dbReference type="NCBI Taxonomy" id="4874"/>
    <lineage>
        <taxon>Eukaryota</taxon>
        <taxon>Fungi</taxon>
        <taxon>Fungi incertae sedis</taxon>
        <taxon>Mucoromycota</taxon>
        <taxon>Glomeromycotina</taxon>
        <taxon>Glomeromycetes</taxon>
        <taxon>Diversisporales</taxon>
        <taxon>Gigasporaceae</taxon>
        <taxon>Gigaspora</taxon>
    </lineage>
</organism>
<feature type="region of interest" description="Disordered" evidence="1">
    <location>
        <begin position="138"/>
        <end position="167"/>
    </location>
</feature>
<dbReference type="OrthoDB" id="2465759at2759"/>
<evidence type="ECO:0000313" key="3">
    <source>
        <dbReference type="Proteomes" id="UP000439903"/>
    </source>
</evidence>
<sequence>MLSTHLTITSRASNSNKCSLNVSLIGTAQGNPTIIENTDDSIIEMHITDYIIQKHEYTVYVPQVIQQDPDFYISRILHIHQNITKNLKETPIIQIPSLMTSSEIERKPSEKCKRSKEINQLIDLDFINTNFDCKSETNESYSIRTNQREPKKPVKKTSHSKILHMLQ</sequence>
<gene>
    <name evidence="2" type="ORF">F8M41_005834</name>
</gene>
<feature type="compositionally biased region" description="Basic residues" evidence="1">
    <location>
        <begin position="153"/>
        <end position="167"/>
    </location>
</feature>
<keyword evidence="3" id="KW-1185">Reference proteome</keyword>
<dbReference type="AlphaFoldDB" id="A0A8H3X7H5"/>
<comment type="caution">
    <text evidence="2">The sequence shown here is derived from an EMBL/GenBank/DDBJ whole genome shotgun (WGS) entry which is preliminary data.</text>
</comment>